<dbReference type="InterPro" id="IPR006109">
    <property type="entry name" value="G3P_DH_NAD-dep_C"/>
</dbReference>
<dbReference type="InterPro" id="IPR006168">
    <property type="entry name" value="G3P_DH_NAD-dep"/>
</dbReference>
<evidence type="ECO:0000256" key="10">
    <source>
        <dbReference type="PIRSR" id="PIRSR000114-3"/>
    </source>
</evidence>
<feature type="binding site" evidence="9">
    <location>
        <position position="108"/>
    </location>
    <ligand>
        <name>substrate</name>
    </ligand>
</feature>
<keyword evidence="4 10" id="KW-0520">NAD</keyword>
<name>A0A7M1R172_9ACTO</name>
<dbReference type="SUPFAM" id="SSF51735">
    <property type="entry name" value="NAD(P)-binding Rossmann-fold domains"/>
    <property type="match status" value="1"/>
</dbReference>
<keyword evidence="3 11" id="KW-0560">Oxidoreductase</keyword>
<dbReference type="InterPro" id="IPR011128">
    <property type="entry name" value="G3P_DH_NAD-dep_N"/>
</dbReference>
<keyword evidence="2" id="KW-0444">Lipid biosynthesis</keyword>
<feature type="binding site" evidence="10">
    <location>
        <position position="266"/>
    </location>
    <ligand>
        <name>NAD(+)</name>
        <dbReference type="ChEBI" id="CHEBI:57540"/>
    </ligand>
</feature>
<dbReference type="PANTHER" id="PTHR11728">
    <property type="entry name" value="GLYCEROL-3-PHOSPHATE DEHYDROGENASE"/>
    <property type="match status" value="1"/>
</dbReference>
<proteinExistence type="inferred from homology"/>
<evidence type="ECO:0000259" key="14">
    <source>
        <dbReference type="Pfam" id="PF07479"/>
    </source>
</evidence>
<comment type="similarity">
    <text evidence="1 11">Belongs to the NAD-dependent glycerol-3-phosphate dehydrogenase family.</text>
</comment>
<dbReference type="Gene3D" id="1.10.1040.10">
    <property type="entry name" value="N-(1-d-carboxylethyl)-l-norvaline Dehydrogenase, domain 2"/>
    <property type="match status" value="1"/>
</dbReference>
<dbReference type="Proteomes" id="UP000594961">
    <property type="component" value="Chromosome"/>
</dbReference>
<sequence>MSVITILGAGAMGSALANAVQRAGWDVRLWGTWLDDHLLDAIEAGKPHPRIDVVISPQVSTYRSDALAEALDGADVVVMSVSSVGVPKVTELALEGIAKADALWLTSKGFFEHEDGQISLLPDGIRSIAKAAGVELPPIVAIAGPVKANECAASEPTATIFGCRDLDVAVRYARQARSEQYAIEPTDDEVGVEICAPMKNVYAIMLGIADGLEEKTGHPHHNLKAATFSQAVREMSLLSQHLGARPETAYGLPGVGDLEVTGLSGRNKVYGVRIGRGEGARGALATMEELEQTVEGVNAIPLAIALVRQSANAIIEDLPLLFAAQKVVEEDAANYAELVAQAVLPKMP</sequence>
<evidence type="ECO:0000259" key="13">
    <source>
        <dbReference type="Pfam" id="PF01210"/>
    </source>
</evidence>
<dbReference type="EMBL" id="CP063212">
    <property type="protein sequence ID" value="QOR48039.1"/>
    <property type="molecule type" value="Genomic_DNA"/>
</dbReference>
<dbReference type="Gene3D" id="3.40.50.720">
    <property type="entry name" value="NAD(P)-binding Rossmann-like Domain"/>
    <property type="match status" value="1"/>
</dbReference>
<feature type="binding site" evidence="10">
    <location>
        <begin position="8"/>
        <end position="13"/>
    </location>
    <ligand>
        <name>NAD(+)</name>
        <dbReference type="ChEBI" id="CHEBI:57540"/>
    </ligand>
</feature>
<evidence type="ECO:0000256" key="1">
    <source>
        <dbReference type="ARBA" id="ARBA00011009"/>
    </source>
</evidence>
<dbReference type="EC" id="1.1.1.94" evidence="12"/>
<evidence type="ECO:0000256" key="3">
    <source>
        <dbReference type="ARBA" id="ARBA00023002"/>
    </source>
</evidence>
<comment type="catalytic activity">
    <reaction evidence="12">
        <text>sn-glycerol 3-phosphate + NADP(+) = dihydroxyacetone phosphate + NADPH + H(+)</text>
        <dbReference type="Rhea" id="RHEA:11096"/>
        <dbReference type="ChEBI" id="CHEBI:15378"/>
        <dbReference type="ChEBI" id="CHEBI:57597"/>
        <dbReference type="ChEBI" id="CHEBI:57642"/>
        <dbReference type="ChEBI" id="CHEBI:57783"/>
        <dbReference type="ChEBI" id="CHEBI:58349"/>
        <dbReference type="EC" id="1.1.1.94"/>
    </reaction>
</comment>
<evidence type="ECO:0000256" key="5">
    <source>
        <dbReference type="ARBA" id="ARBA00023098"/>
    </source>
</evidence>
<gene>
    <name evidence="15" type="ORF">INS90_01705</name>
</gene>
<evidence type="ECO:0000256" key="4">
    <source>
        <dbReference type="ARBA" id="ARBA00023027"/>
    </source>
</evidence>
<feature type="binding site" evidence="10">
    <location>
        <position position="148"/>
    </location>
    <ligand>
        <name>NAD(+)</name>
        <dbReference type="ChEBI" id="CHEBI:57540"/>
    </ligand>
</feature>
<accession>A0A7M1R172</accession>
<dbReference type="GO" id="GO:0047952">
    <property type="term" value="F:glycerol-3-phosphate dehydrogenase [NAD(P)+] activity"/>
    <property type="evidence" value="ECO:0007669"/>
    <property type="project" value="UniProtKB-EC"/>
</dbReference>
<evidence type="ECO:0000256" key="2">
    <source>
        <dbReference type="ARBA" id="ARBA00022516"/>
    </source>
</evidence>
<dbReference type="PIRSF" id="PIRSF000114">
    <property type="entry name" value="Glycerol-3-P_dh"/>
    <property type="match status" value="1"/>
</dbReference>
<evidence type="ECO:0000313" key="15">
    <source>
        <dbReference type="EMBL" id="QOR48039.1"/>
    </source>
</evidence>
<evidence type="ECO:0000256" key="7">
    <source>
        <dbReference type="ARBA" id="ARBA00023264"/>
    </source>
</evidence>
<keyword evidence="7" id="KW-1208">Phospholipid metabolism</keyword>
<dbReference type="GO" id="GO:0046168">
    <property type="term" value="P:glycerol-3-phosphate catabolic process"/>
    <property type="evidence" value="ECO:0007669"/>
    <property type="project" value="InterPro"/>
</dbReference>
<dbReference type="SUPFAM" id="SSF48179">
    <property type="entry name" value="6-phosphogluconate dehydrogenase C-terminal domain-like"/>
    <property type="match status" value="1"/>
</dbReference>
<dbReference type="GO" id="GO:0005829">
    <property type="term" value="C:cytosol"/>
    <property type="evidence" value="ECO:0007669"/>
    <property type="project" value="TreeGrafter"/>
</dbReference>
<keyword evidence="5" id="KW-0443">Lipid metabolism</keyword>
<evidence type="ECO:0000256" key="6">
    <source>
        <dbReference type="ARBA" id="ARBA00023209"/>
    </source>
</evidence>
<evidence type="ECO:0000256" key="11">
    <source>
        <dbReference type="RuleBase" id="RU000437"/>
    </source>
</evidence>
<feature type="binding site" evidence="9">
    <location>
        <begin position="266"/>
        <end position="267"/>
    </location>
    <ligand>
        <name>substrate</name>
    </ligand>
</feature>
<dbReference type="GO" id="GO:0051287">
    <property type="term" value="F:NAD binding"/>
    <property type="evidence" value="ECO:0007669"/>
    <property type="project" value="InterPro"/>
</dbReference>
<dbReference type="PRINTS" id="PR00077">
    <property type="entry name" value="GPDHDRGNASE"/>
</dbReference>
<feature type="active site" description="Proton acceptor" evidence="8">
    <location>
        <position position="199"/>
    </location>
</feature>
<organism evidence="15 16">
    <name type="scientific">Trueperella pecoris</name>
    <dbReference type="NCBI Taxonomy" id="2733571"/>
    <lineage>
        <taxon>Bacteria</taxon>
        <taxon>Bacillati</taxon>
        <taxon>Actinomycetota</taxon>
        <taxon>Actinomycetes</taxon>
        <taxon>Actinomycetales</taxon>
        <taxon>Actinomycetaceae</taxon>
        <taxon>Trueperella</taxon>
    </lineage>
</organism>
<evidence type="ECO:0000256" key="12">
    <source>
        <dbReference type="RuleBase" id="RU000439"/>
    </source>
</evidence>
<feature type="domain" description="Glycerol-3-phosphate dehydrogenase NAD-dependent C-terminal" evidence="14">
    <location>
        <begin position="188"/>
        <end position="332"/>
    </location>
</feature>
<evidence type="ECO:0000256" key="8">
    <source>
        <dbReference type="PIRSR" id="PIRSR000114-1"/>
    </source>
</evidence>
<dbReference type="InterPro" id="IPR013328">
    <property type="entry name" value="6PGD_dom2"/>
</dbReference>
<dbReference type="InterPro" id="IPR008927">
    <property type="entry name" value="6-PGluconate_DH-like_C_sf"/>
</dbReference>
<dbReference type="GO" id="GO:0008654">
    <property type="term" value="P:phospholipid biosynthetic process"/>
    <property type="evidence" value="ECO:0007669"/>
    <property type="project" value="UniProtKB-KW"/>
</dbReference>
<reference evidence="15 16" key="1">
    <citation type="submission" date="2020-10" db="EMBL/GenBank/DDBJ databases">
        <title>Trueperella pecoris sp. nov. isolated from bovine and porcine specimens.</title>
        <authorList>
            <person name="Schoenecker L."/>
            <person name="Schnydrig P."/>
            <person name="Brodard I."/>
            <person name="Thomann A."/>
            <person name="Hemphill A."/>
            <person name="Rodriguez-Campos S."/>
            <person name="Perreten V."/>
            <person name="Jores J."/>
            <person name="Kittl S."/>
        </authorList>
    </citation>
    <scope>NUCLEOTIDE SEQUENCE [LARGE SCALE GENOMIC DNA]</scope>
    <source>
        <strain evidence="15 16">19OD0592</strain>
    </source>
</reference>
<dbReference type="Pfam" id="PF07479">
    <property type="entry name" value="NAD_Gly3P_dh_C"/>
    <property type="match status" value="1"/>
</dbReference>
<evidence type="ECO:0000256" key="9">
    <source>
        <dbReference type="PIRSR" id="PIRSR000114-2"/>
    </source>
</evidence>
<dbReference type="PANTHER" id="PTHR11728:SF1">
    <property type="entry name" value="GLYCEROL-3-PHOSPHATE DEHYDROGENASE [NAD(+)] 2, CHLOROPLASTIC"/>
    <property type="match status" value="1"/>
</dbReference>
<protein>
    <recommendedName>
        <fullName evidence="12">Glycerol-3-phosphate dehydrogenase</fullName>
        <ecNumber evidence="12">1.1.1.94</ecNumber>
    </recommendedName>
</protein>
<dbReference type="AlphaFoldDB" id="A0A7M1R172"/>
<dbReference type="GO" id="GO:0005975">
    <property type="term" value="P:carbohydrate metabolic process"/>
    <property type="evidence" value="ECO:0007669"/>
    <property type="project" value="InterPro"/>
</dbReference>
<dbReference type="RefSeq" id="WP_197554013.1">
    <property type="nucleotide sequence ID" value="NZ_CP063212.1"/>
</dbReference>
<dbReference type="Pfam" id="PF01210">
    <property type="entry name" value="NAD_Gly3P_dh_N"/>
    <property type="match status" value="1"/>
</dbReference>
<feature type="domain" description="Glycerol-3-phosphate dehydrogenase NAD-dependent N-terminal" evidence="13">
    <location>
        <begin position="4"/>
        <end position="167"/>
    </location>
</feature>
<dbReference type="InterPro" id="IPR036291">
    <property type="entry name" value="NAD(P)-bd_dom_sf"/>
</dbReference>
<evidence type="ECO:0000313" key="16">
    <source>
        <dbReference type="Proteomes" id="UP000594961"/>
    </source>
</evidence>
<keyword evidence="6" id="KW-0594">Phospholipid biosynthesis</keyword>